<gene>
    <name evidence="12" type="ORF">DW782_09315</name>
</gene>
<sequence>METNNLLAPLFFVLIRLMGGAILKFGLKKMPLPYTVGLFAFGLLIGTFDRIGWLESIPILKSSIDFAGNANPDMILYIFLPILIFDAAYELDVHIFRKTLTNATILSVPGVIIAMLLTAALMIGIGTFAPSYEGWNWTFALMFGALISATDPVAIVALLKELGTSKRFSTLVDAESMLNDGTGIVLFMLFFGAYTATGVSDSPVADFIMVVAGGALVGTLLAYLCIQFITNVNGDEMLQNSVMILSAYMTFVIAQNYLEVSGVIALVGFGLTVSYMGRLRLKPQVNKFMRQFWELAAHIANTLIFIIVGVVIALKVDFSWMDLLILICVYVGINIIRILIITIFYPIMKRSGYGLSVRESTILSWGGLRGALGLTMALMVSYTFSIPEPIRRQVLFLTAGIVTLTLTINATTIGWLLKKLGLAEIPSSKLLLDYSVKKQLYEGSEKYLKDLKQKEALEATDWSIVEQFLPQKEIYPEMPVRTKDVMADIRLRILDRERSLYWSLYTNGVISSGTQRRLNAAIDEQYDRDGKKPLCDRGDIFEFCEEPSWIISMKFFSRFFQKWADIYYQDRIILGYDLARGLIIAQKESLKLVNEFGSSETVSTEYESCLSLLQVEIRKNITRASNFITKISIDYPKSYKEAVTRKSVRMLLSNEKKRIEQFKEQGLISQEEAEQMVNELGERHNKVFTSYQFLK</sequence>
<keyword evidence="8 10" id="KW-0472">Membrane</keyword>
<name>A0A3R6DRC7_PARDI</name>
<keyword evidence="3" id="KW-1003">Cell membrane</keyword>
<dbReference type="PANTHER" id="PTHR10110:SF86">
    <property type="entry name" value="SODIUM_HYDROGEN EXCHANGER 7"/>
    <property type="match status" value="1"/>
</dbReference>
<feature type="transmembrane region" description="Helical" evidence="10">
    <location>
        <begin position="6"/>
        <end position="27"/>
    </location>
</feature>
<dbReference type="EMBL" id="QSJN01000004">
    <property type="protein sequence ID" value="RHD75826.1"/>
    <property type="molecule type" value="Genomic_DNA"/>
</dbReference>
<feature type="transmembrane region" description="Helical" evidence="10">
    <location>
        <begin position="103"/>
        <end position="125"/>
    </location>
</feature>
<keyword evidence="9" id="KW-0739">Sodium transport</keyword>
<dbReference type="PANTHER" id="PTHR10110">
    <property type="entry name" value="SODIUM/HYDROGEN EXCHANGER"/>
    <property type="match status" value="1"/>
</dbReference>
<dbReference type="GO" id="GO:0051453">
    <property type="term" value="P:regulation of intracellular pH"/>
    <property type="evidence" value="ECO:0007669"/>
    <property type="project" value="TreeGrafter"/>
</dbReference>
<keyword evidence="2" id="KW-0813">Transport</keyword>
<reference evidence="12 13" key="1">
    <citation type="submission" date="2018-08" db="EMBL/GenBank/DDBJ databases">
        <title>A genome reference for cultivated species of the human gut microbiota.</title>
        <authorList>
            <person name="Zou Y."/>
            <person name="Xue W."/>
            <person name="Luo G."/>
        </authorList>
    </citation>
    <scope>NUCLEOTIDE SEQUENCE [LARGE SCALE GENOMIC DNA]</scope>
    <source>
        <strain evidence="12 13">AM30-4</strain>
    </source>
</reference>
<feature type="transmembrane region" description="Helical" evidence="10">
    <location>
        <begin position="178"/>
        <end position="195"/>
    </location>
</feature>
<keyword evidence="7" id="KW-0406">Ion transport</keyword>
<evidence type="ECO:0000256" key="6">
    <source>
        <dbReference type="ARBA" id="ARBA00023053"/>
    </source>
</evidence>
<feature type="transmembrane region" description="Helical" evidence="10">
    <location>
        <begin position="74"/>
        <end position="91"/>
    </location>
</feature>
<feature type="transmembrane region" description="Helical" evidence="10">
    <location>
        <begin position="366"/>
        <end position="384"/>
    </location>
</feature>
<organism evidence="12 13">
    <name type="scientific">Parabacteroides distasonis</name>
    <dbReference type="NCBI Taxonomy" id="823"/>
    <lineage>
        <taxon>Bacteria</taxon>
        <taxon>Pseudomonadati</taxon>
        <taxon>Bacteroidota</taxon>
        <taxon>Bacteroidia</taxon>
        <taxon>Bacteroidales</taxon>
        <taxon>Tannerellaceae</taxon>
        <taxon>Parabacteroides</taxon>
    </lineage>
</organism>
<feature type="transmembrane region" description="Helical" evidence="10">
    <location>
        <begin position="207"/>
        <end position="226"/>
    </location>
</feature>
<evidence type="ECO:0000256" key="4">
    <source>
        <dbReference type="ARBA" id="ARBA00022692"/>
    </source>
</evidence>
<dbReference type="GO" id="GO:0015386">
    <property type="term" value="F:potassium:proton antiporter activity"/>
    <property type="evidence" value="ECO:0007669"/>
    <property type="project" value="TreeGrafter"/>
</dbReference>
<dbReference type="InterPro" id="IPR018422">
    <property type="entry name" value="Cation/H_exchanger_CPA1"/>
</dbReference>
<evidence type="ECO:0000256" key="8">
    <source>
        <dbReference type="ARBA" id="ARBA00023136"/>
    </source>
</evidence>
<feature type="transmembrane region" description="Helical" evidence="10">
    <location>
        <begin position="263"/>
        <end position="281"/>
    </location>
</feature>
<dbReference type="Proteomes" id="UP000284660">
    <property type="component" value="Unassembled WGS sequence"/>
</dbReference>
<evidence type="ECO:0000313" key="13">
    <source>
        <dbReference type="Proteomes" id="UP000284660"/>
    </source>
</evidence>
<dbReference type="GO" id="GO:0015385">
    <property type="term" value="F:sodium:proton antiporter activity"/>
    <property type="evidence" value="ECO:0007669"/>
    <property type="project" value="InterPro"/>
</dbReference>
<dbReference type="GO" id="GO:0005886">
    <property type="term" value="C:plasma membrane"/>
    <property type="evidence" value="ECO:0007669"/>
    <property type="project" value="UniProtKB-SubCell"/>
</dbReference>
<comment type="subcellular location">
    <subcellularLocation>
        <location evidence="1">Cell membrane</location>
        <topology evidence="1">Multi-pass membrane protein</topology>
    </subcellularLocation>
</comment>
<protein>
    <submittedName>
        <fullName evidence="12">Sodium:proton antiporter</fullName>
    </submittedName>
</protein>
<feature type="transmembrane region" description="Helical" evidence="10">
    <location>
        <begin position="396"/>
        <end position="417"/>
    </location>
</feature>
<keyword evidence="5 10" id="KW-1133">Transmembrane helix</keyword>
<proteinExistence type="predicted"/>
<evidence type="ECO:0000256" key="3">
    <source>
        <dbReference type="ARBA" id="ARBA00022475"/>
    </source>
</evidence>
<dbReference type="GO" id="GO:0098719">
    <property type="term" value="P:sodium ion import across plasma membrane"/>
    <property type="evidence" value="ECO:0007669"/>
    <property type="project" value="TreeGrafter"/>
</dbReference>
<feature type="transmembrane region" description="Helical" evidence="10">
    <location>
        <begin position="320"/>
        <end position="345"/>
    </location>
</feature>
<feature type="transmembrane region" description="Helical" evidence="10">
    <location>
        <begin position="137"/>
        <end position="158"/>
    </location>
</feature>
<dbReference type="InterPro" id="IPR006153">
    <property type="entry name" value="Cation/H_exchanger_TM"/>
</dbReference>
<comment type="caution">
    <text evidence="12">The sequence shown here is derived from an EMBL/GenBank/DDBJ whole genome shotgun (WGS) entry which is preliminary data.</text>
</comment>
<keyword evidence="6" id="KW-0915">Sodium</keyword>
<evidence type="ECO:0000313" key="12">
    <source>
        <dbReference type="EMBL" id="RHD75826.1"/>
    </source>
</evidence>
<evidence type="ECO:0000256" key="9">
    <source>
        <dbReference type="ARBA" id="ARBA00023201"/>
    </source>
</evidence>
<evidence type="ECO:0000256" key="1">
    <source>
        <dbReference type="ARBA" id="ARBA00004651"/>
    </source>
</evidence>
<dbReference type="Pfam" id="PF00999">
    <property type="entry name" value="Na_H_Exchanger"/>
    <property type="match status" value="1"/>
</dbReference>
<evidence type="ECO:0000256" key="5">
    <source>
        <dbReference type="ARBA" id="ARBA00022989"/>
    </source>
</evidence>
<dbReference type="RefSeq" id="WP_008779447.1">
    <property type="nucleotide sequence ID" value="NZ_CP103148.1"/>
</dbReference>
<accession>A0A3R6DRC7</accession>
<feature type="domain" description="Cation/H+ exchanger transmembrane" evidence="11">
    <location>
        <begin position="19"/>
        <end position="419"/>
    </location>
</feature>
<keyword evidence="4 10" id="KW-0812">Transmembrane</keyword>
<evidence type="ECO:0000256" key="2">
    <source>
        <dbReference type="ARBA" id="ARBA00022448"/>
    </source>
</evidence>
<dbReference type="Gene3D" id="6.10.140.1330">
    <property type="match status" value="1"/>
</dbReference>
<evidence type="ECO:0000256" key="10">
    <source>
        <dbReference type="SAM" id="Phobius"/>
    </source>
</evidence>
<feature type="transmembrane region" description="Helical" evidence="10">
    <location>
        <begin position="293"/>
        <end position="314"/>
    </location>
</feature>
<feature type="transmembrane region" description="Helical" evidence="10">
    <location>
        <begin position="34"/>
        <end position="54"/>
    </location>
</feature>
<evidence type="ECO:0000256" key="7">
    <source>
        <dbReference type="ARBA" id="ARBA00023065"/>
    </source>
</evidence>
<dbReference type="AlphaFoldDB" id="A0A3R6DRC7"/>
<evidence type="ECO:0000259" key="11">
    <source>
        <dbReference type="Pfam" id="PF00999"/>
    </source>
</evidence>